<dbReference type="AlphaFoldDB" id="A0AA38M6I3"/>
<reference evidence="13" key="1">
    <citation type="journal article" date="2023" name="G3 (Bethesda)">
        <title>Whole genome assemblies of Zophobas morio and Tenebrio molitor.</title>
        <authorList>
            <person name="Kaur S."/>
            <person name="Stinson S.A."/>
            <person name="diCenzo G.C."/>
        </authorList>
    </citation>
    <scope>NUCLEOTIDE SEQUENCE</scope>
    <source>
        <strain evidence="13">QUZm001</strain>
    </source>
</reference>
<accession>A0AA38M6I3</accession>
<keyword evidence="10" id="KW-0739">Sodium transport</keyword>
<feature type="transmembrane region" description="Helical" evidence="12">
    <location>
        <begin position="80"/>
        <end position="103"/>
    </location>
</feature>
<dbReference type="PANTHER" id="PTHR42985">
    <property type="entry name" value="SODIUM-COUPLED MONOCARBOXYLATE TRANSPORTER"/>
    <property type="match status" value="1"/>
</dbReference>
<dbReference type="CDD" id="cd11492">
    <property type="entry name" value="SLC5sbd_NIS-SMVT"/>
    <property type="match status" value="1"/>
</dbReference>
<evidence type="ECO:0008006" key="15">
    <source>
        <dbReference type="Google" id="ProtNLM"/>
    </source>
</evidence>
<keyword evidence="4" id="KW-1003">Cell membrane</keyword>
<dbReference type="InterPro" id="IPR051163">
    <property type="entry name" value="Sodium:Solute_Symporter_SSF"/>
</dbReference>
<dbReference type="Proteomes" id="UP001168821">
    <property type="component" value="Unassembled WGS sequence"/>
</dbReference>
<evidence type="ECO:0000256" key="3">
    <source>
        <dbReference type="ARBA" id="ARBA00022448"/>
    </source>
</evidence>
<evidence type="ECO:0000256" key="7">
    <source>
        <dbReference type="ARBA" id="ARBA00023053"/>
    </source>
</evidence>
<keyword evidence="8" id="KW-0406">Ion transport</keyword>
<organism evidence="13 14">
    <name type="scientific">Zophobas morio</name>
    <dbReference type="NCBI Taxonomy" id="2755281"/>
    <lineage>
        <taxon>Eukaryota</taxon>
        <taxon>Metazoa</taxon>
        <taxon>Ecdysozoa</taxon>
        <taxon>Arthropoda</taxon>
        <taxon>Hexapoda</taxon>
        <taxon>Insecta</taxon>
        <taxon>Pterygota</taxon>
        <taxon>Neoptera</taxon>
        <taxon>Endopterygota</taxon>
        <taxon>Coleoptera</taxon>
        <taxon>Polyphaga</taxon>
        <taxon>Cucujiformia</taxon>
        <taxon>Tenebrionidae</taxon>
        <taxon>Zophobas</taxon>
    </lineage>
</organism>
<dbReference type="Pfam" id="PF00474">
    <property type="entry name" value="SSF"/>
    <property type="match status" value="1"/>
</dbReference>
<dbReference type="EMBL" id="JALNTZ010000007">
    <property type="protein sequence ID" value="KAJ3644452.1"/>
    <property type="molecule type" value="Genomic_DNA"/>
</dbReference>
<feature type="transmembrane region" description="Helical" evidence="12">
    <location>
        <begin position="6"/>
        <end position="28"/>
    </location>
</feature>
<feature type="transmembrane region" description="Helical" evidence="12">
    <location>
        <begin position="436"/>
        <end position="455"/>
    </location>
</feature>
<keyword evidence="9 12" id="KW-0472">Membrane</keyword>
<feature type="transmembrane region" description="Helical" evidence="12">
    <location>
        <begin position="49"/>
        <end position="74"/>
    </location>
</feature>
<comment type="caution">
    <text evidence="13">The sequence shown here is derived from an EMBL/GenBank/DDBJ whole genome shotgun (WGS) entry which is preliminary data.</text>
</comment>
<dbReference type="GO" id="GO:0015293">
    <property type="term" value="F:symporter activity"/>
    <property type="evidence" value="ECO:0007669"/>
    <property type="project" value="TreeGrafter"/>
</dbReference>
<keyword evidence="14" id="KW-1185">Reference proteome</keyword>
<name>A0AA38M6I3_9CUCU</name>
<feature type="transmembrane region" description="Helical" evidence="12">
    <location>
        <begin position="124"/>
        <end position="143"/>
    </location>
</feature>
<dbReference type="NCBIfam" id="TIGR00813">
    <property type="entry name" value="sss"/>
    <property type="match status" value="1"/>
</dbReference>
<feature type="transmembrane region" description="Helical" evidence="12">
    <location>
        <begin position="149"/>
        <end position="173"/>
    </location>
</feature>
<keyword evidence="7" id="KW-0915">Sodium</keyword>
<feature type="transmembrane region" description="Helical" evidence="12">
    <location>
        <begin position="237"/>
        <end position="259"/>
    </location>
</feature>
<comment type="similarity">
    <text evidence="2 11">Belongs to the sodium:solute symporter (SSF) (TC 2.A.21) family.</text>
</comment>
<evidence type="ECO:0000256" key="11">
    <source>
        <dbReference type="RuleBase" id="RU362091"/>
    </source>
</evidence>
<feature type="transmembrane region" description="Helical" evidence="12">
    <location>
        <begin position="509"/>
        <end position="531"/>
    </location>
</feature>
<evidence type="ECO:0000256" key="6">
    <source>
        <dbReference type="ARBA" id="ARBA00022989"/>
    </source>
</evidence>
<keyword evidence="6 12" id="KW-1133">Transmembrane helix</keyword>
<feature type="transmembrane region" description="Helical" evidence="12">
    <location>
        <begin position="404"/>
        <end position="429"/>
    </location>
</feature>
<evidence type="ECO:0000256" key="8">
    <source>
        <dbReference type="ARBA" id="ARBA00023065"/>
    </source>
</evidence>
<feature type="transmembrane region" description="Helical" evidence="12">
    <location>
        <begin position="271"/>
        <end position="297"/>
    </location>
</feature>
<dbReference type="GO" id="GO:0006814">
    <property type="term" value="P:sodium ion transport"/>
    <property type="evidence" value="ECO:0007669"/>
    <property type="project" value="UniProtKB-KW"/>
</dbReference>
<feature type="transmembrane region" description="Helical" evidence="12">
    <location>
        <begin position="185"/>
        <end position="204"/>
    </location>
</feature>
<evidence type="ECO:0000256" key="10">
    <source>
        <dbReference type="ARBA" id="ARBA00023201"/>
    </source>
</evidence>
<evidence type="ECO:0000256" key="1">
    <source>
        <dbReference type="ARBA" id="ARBA00004651"/>
    </source>
</evidence>
<feature type="transmembrane region" description="Helical" evidence="12">
    <location>
        <begin position="379"/>
        <end position="398"/>
    </location>
</feature>
<dbReference type="InterPro" id="IPR001734">
    <property type="entry name" value="Na/solute_symporter"/>
</dbReference>
<protein>
    <recommendedName>
        <fullName evidence="15">Sodium-coupled monocarboxylate transporter 1</fullName>
    </recommendedName>
</protein>
<evidence type="ECO:0000256" key="4">
    <source>
        <dbReference type="ARBA" id="ARBA00022475"/>
    </source>
</evidence>
<evidence type="ECO:0000313" key="13">
    <source>
        <dbReference type="EMBL" id="KAJ3644452.1"/>
    </source>
</evidence>
<dbReference type="PROSITE" id="PS50283">
    <property type="entry name" value="NA_SOLUT_SYMP_3"/>
    <property type="match status" value="1"/>
</dbReference>
<evidence type="ECO:0000256" key="2">
    <source>
        <dbReference type="ARBA" id="ARBA00006434"/>
    </source>
</evidence>
<dbReference type="InterPro" id="IPR038377">
    <property type="entry name" value="Na/Glc_symporter_sf"/>
</dbReference>
<dbReference type="Gene3D" id="1.20.1730.10">
    <property type="entry name" value="Sodium/glucose cotransporter"/>
    <property type="match status" value="1"/>
</dbReference>
<comment type="subcellular location">
    <subcellularLocation>
        <location evidence="1">Cell membrane</location>
        <topology evidence="1">Multi-pass membrane protein</topology>
    </subcellularLocation>
</comment>
<dbReference type="GO" id="GO:0005886">
    <property type="term" value="C:plasma membrane"/>
    <property type="evidence" value="ECO:0007669"/>
    <property type="project" value="UniProtKB-SubCell"/>
</dbReference>
<evidence type="ECO:0000256" key="9">
    <source>
        <dbReference type="ARBA" id="ARBA00023136"/>
    </source>
</evidence>
<keyword evidence="5 12" id="KW-0812">Transmembrane</keyword>
<keyword evidence="3" id="KW-0813">Transport</keyword>
<sequence>MSPSLGWYDYIIFAGMLVVSTIIGIYFGCFGTKQSTIRQYLMGGKNMKVVPIAVSVAVSHISGVLLLVTVADVYRYGASLWLFMVSYVIMGFLAVFVYLPVFFKMQVTNIYEYLEIRFDKKTRMLAFVFYVLSEILMFPLYAYTAALTFATATGININLTATVLCVVCVFYTSIGGLKTVIWTDFLQFGIIVACFLTVFGIGLGTSGGITSVWSTAEVGGRLEIFNFTIDPTTRDSFWAYLIGTSFLATTLIVVHQTGVQKFLALPTFTDCIWSVVFTVFNMCLVNTLGVFIGLVTYSRYKDCDPLISKKISKHDQLFPYFVTDIGTNIPGITGLFIATIASASLSSISSNLNSLSGVIYKDFVCLFLKEKPEKQSSNSLKIIVFVVGLLCTCLVFAVERMGEIISITLTIVGLTQGPLLGIFTLGVLFPTANHHGAFYGMVAGFIAVSSIAVPAKYYQLKGFITNPTKPLSVSGCGLSNQTLSISKHISSNSTLNQIPQVSVIFKVSFYYYVLIGTIVTVIVGLIVSCIIKRNSSVDKNLLTPVVHSWEDVRLDLGMVNIWYLVIRKRFLVRIVELLSRLMELKPFSGGVDKVLH</sequence>
<evidence type="ECO:0000256" key="12">
    <source>
        <dbReference type="SAM" id="Phobius"/>
    </source>
</evidence>
<gene>
    <name evidence="13" type="ORF">Zmor_022180</name>
</gene>
<feature type="transmembrane region" description="Helical" evidence="12">
    <location>
        <begin position="317"/>
        <end position="341"/>
    </location>
</feature>
<evidence type="ECO:0000313" key="14">
    <source>
        <dbReference type="Proteomes" id="UP001168821"/>
    </source>
</evidence>
<proteinExistence type="inferred from homology"/>
<evidence type="ECO:0000256" key="5">
    <source>
        <dbReference type="ARBA" id="ARBA00022692"/>
    </source>
</evidence>
<dbReference type="PANTHER" id="PTHR42985:SF21">
    <property type="entry name" value="SODIUM-DEPENDENT MULTIVITAMIN TRANSPORTER-LIKE PROTEIN"/>
    <property type="match status" value="1"/>
</dbReference>